<evidence type="ECO:0000256" key="1">
    <source>
        <dbReference type="SAM" id="MobiDB-lite"/>
    </source>
</evidence>
<gene>
    <name evidence="2" type="ORF">EGYM00392_LOCUS27347</name>
</gene>
<reference evidence="2" key="1">
    <citation type="submission" date="2021-01" db="EMBL/GenBank/DDBJ databases">
        <authorList>
            <person name="Corre E."/>
            <person name="Pelletier E."/>
            <person name="Niang G."/>
            <person name="Scheremetjew M."/>
            <person name="Finn R."/>
            <person name="Kale V."/>
            <person name="Holt S."/>
            <person name="Cochrane G."/>
            <person name="Meng A."/>
            <person name="Brown T."/>
            <person name="Cohen L."/>
        </authorList>
    </citation>
    <scope>NUCLEOTIDE SEQUENCE</scope>
    <source>
        <strain evidence="2">NIES-381</strain>
    </source>
</reference>
<proteinExistence type="predicted"/>
<evidence type="ECO:0000313" key="2">
    <source>
        <dbReference type="EMBL" id="CAD9016238.1"/>
    </source>
</evidence>
<accession>A0A7S1ILS9</accession>
<name>A0A7S1ILS9_9EUGL</name>
<dbReference type="EMBL" id="HBGA01073207">
    <property type="protein sequence ID" value="CAD9016238.1"/>
    <property type="molecule type" value="Transcribed_RNA"/>
</dbReference>
<dbReference type="AlphaFoldDB" id="A0A7S1ILS9"/>
<feature type="region of interest" description="Disordered" evidence="1">
    <location>
        <begin position="70"/>
        <end position="101"/>
    </location>
</feature>
<sequence>MNCMNQLVPLGGEILVQQLCCSAVAWQWLMVVPFSAEIQSSRESTMYHLYQAKPQVPGVWNKRAGNSVANSGTNTLKSLVPLTGEGREGKMNKDGDRGNKA</sequence>
<protein>
    <submittedName>
        <fullName evidence="2">Uncharacterized protein</fullName>
    </submittedName>
</protein>
<feature type="compositionally biased region" description="Basic and acidic residues" evidence="1">
    <location>
        <begin position="85"/>
        <end position="101"/>
    </location>
</feature>
<organism evidence="2">
    <name type="scientific">Eutreptiella gymnastica</name>
    <dbReference type="NCBI Taxonomy" id="73025"/>
    <lineage>
        <taxon>Eukaryota</taxon>
        <taxon>Discoba</taxon>
        <taxon>Euglenozoa</taxon>
        <taxon>Euglenida</taxon>
        <taxon>Spirocuta</taxon>
        <taxon>Euglenophyceae</taxon>
        <taxon>Eutreptiales</taxon>
        <taxon>Eutreptiaceae</taxon>
        <taxon>Eutreptiella</taxon>
    </lineage>
</organism>